<evidence type="ECO:0000313" key="1">
    <source>
        <dbReference type="EMBL" id="TFK63753.1"/>
    </source>
</evidence>
<sequence>MSQIKLVLQPPPNVDFVHGYPGVPPAGADRQQAAVKGAVEVRVGQQPVKAEWVRIELMKVETLPGGGLGNTFYDFVGPSPVNLWTATEDSTLVRNQDFEFNIRIPESIPPTINLEGRAGIKYELIASVCTKGKKGFFRKRKPVVISTRAPIIIDKHDLHSAWPVYCQPETRTISQDGVNLTVDRNQTCYGPGDRISVIATLKSDSLHTVLLRGFELTLKEVTIFRAGAFGAGKKQAPQTNNKIVSESKVAVNATIYGGTNHRAELVCALMPTHTTTTLNAARHIDVTYTISVKALMGTGAHIIMDLPVIISNWPRAVSVEAIRRIGPAPGLSLLAPNTISSAQVQQPIQPAQPIQPTLQNRPSVSTLPTSRPDLAYNQPNVNQYNTLPANGGGLGYTVGTKPTEFGYGTGYNGKPGTAGSITSANGYFVNDPNRAPTVATSPGRRPPSGQGNPNRLTVTNAHPSELSSDEENSRQPNGAPRTWLSATEEKMRFEEARRKVEQVQGPIAGAIISPSSPQPGDQAWPSAAEEKLRFNQAQAAVQRTQGSNSFVPPTTYAPPRSNSLTGSMAGGSSSKPASNAAAIYQQAVSAMTNSPRGNGVPNYPTAEQEKVALRRYEEAKQAVDRTQGYSYTSPPPASSSAPVVASTAPSAAYQPQAAPSSSSSSTPPPANVLPPSFEGISSVISEKERLRRAYEAQDAAALATQRQQQQPQFQPPVQSRTPPPPAAPPIPYSSSPPPFGGGSGGSPSSSSTPLSAQAEKEMLRRKFEAQDTPASPPMNPIAMMGTPGRTSPPQPPPRGSRNTRPVPPSPAGPSVGSGSSGGGSRILTAAEEKAQLRARYEAEESGPSGSSSPQYSATNGIPQYSATNGSPQYSTTNGSPQYSTTNGSPQYSMANGSPQYSTANGSPQYSTTNGTSSILGGGSGFSGSYASPGNGYAGSSSGSGGWSSPPAPPPLMPRPPVEYIQETQEEDERVSKYALHGALPDVDGLPGMSSKMSPASPGVDLRPFTPFSTGFDSLKTPGPPPPLPPKPAE</sequence>
<name>A0ACD3ACX0_9AGAR</name>
<organism evidence="1 2">
    <name type="scientific">Pluteus cervinus</name>
    <dbReference type="NCBI Taxonomy" id="181527"/>
    <lineage>
        <taxon>Eukaryota</taxon>
        <taxon>Fungi</taxon>
        <taxon>Dikarya</taxon>
        <taxon>Basidiomycota</taxon>
        <taxon>Agaricomycotina</taxon>
        <taxon>Agaricomycetes</taxon>
        <taxon>Agaricomycetidae</taxon>
        <taxon>Agaricales</taxon>
        <taxon>Pluteineae</taxon>
        <taxon>Pluteaceae</taxon>
        <taxon>Pluteus</taxon>
    </lineage>
</organism>
<protein>
    <submittedName>
        <fullName evidence="1">Uncharacterized protein</fullName>
    </submittedName>
</protein>
<gene>
    <name evidence="1" type="ORF">BDN72DRAFT_301190</name>
</gene>
<keyword evidence="2" id="KW-1185">Reference proteome</keyword>
<reference evidence="1 2" key="1">
    <citation type="journal article" date="2019" name="Nat. Ecol. Evol.">
        <title>Megaphylogeny resolves global patterns of mushroom evolution.</title>
        <authorList>
            <person name="Varga T."/>
            <person name="Krizsan K."/>
            <person name="Foldi C."/>
            <person name="Dima B."/>
            <person name="Sanchez-Garcia M."/>
            <person name="Sanchez-Ramirez S."/>
            <person name="Szollosi G.J."/>
            <person name="Szarkandi J.G."/>
            <person name="Papp V."/>
            <person name="Albert L."/>
            <person name="Andreopoulos W."/>
            <person name="Angelini C."/>
            <person name="Antonin V."/>
            <person name="Barry K.W."/>
            <person name="Bougher N.L."/>
            <person name="Buchanan P."/>
            <person name="Buyck B."/>
            <person name="Bense V."/>
            <person name="Catcheside P."/>
            <person name="Chovatia M."/>
            <person name="Cooper J."/>
            <person name="Damon W."/>
            <person name="Desjardin D."/>
            <person name="Finy P."/>
            <person name="Geml J."/>
            <person name="Haridas S."/>
            <person name="Hughes K."/>
            <person name="Justo A."/>
            <person name="Karasinski D."/>
            <person name="Kautmanova I."/>
            <person name="Kiss B."/>
            <person name="Kocsube S."/>
            <person name="Kotiranta H."/>
            <person name="LaButti K.M."/>
            <person name="Lechner B.E."/>
            <person name="Liimatainen K."/>
            <person name="Lipzen A."/>
            <person name="Lukacs Z."/>
            <person name="Mihaltcheva S."/>
            <person name="Morgado L.N."/>
            <person name="Niskanen T."/>
            <person name="Noordeloos M.E."/>
            <person name="Ohm R.A."/>
            <person name="Ortiz-Santana B."/>
            <person name="Ovrebo C."/>
            <person name="Racz N."/>
            <person name="Riley R."/>
            <person name="Savchenko A."/>
            <person name="Shiryaev A."/>
            <person name="Soop K."/>
            <person name="Spirin V."/>
            <person name="Szebenyi C."/>
            <person name="Tomsovsky M."/>
            <person name="Tulloss R.E."/>
            <person name="Uehling J."/>
            <person name="Grigoriev I.V."/>
            <person name="Vagvolgyi C."/>
            <person name="Papp T."/>
            <person name="Martin F.M."/>
            <person name="Miettinen O."/>
            <person name="Hibbett D.S."/>
            <person name="Nagy L.G."/>
        </authorList>
    </citation>
    <scope>NUCLEOTIDE SEQUENCE [LARGE SCALE GENOMIC DNA]</scope>
    <source>
        <strain evidence="1 2">NL-1719</strain>
    </source>
</reference>
<dbReference type="Proteomes" id="UP000308600">
    <property type="component" value="Unassembled WGS sequence"/>
</dbReference>
<evidence type="ECO:0000313" key="2">
    <source>
        <dbReference type="Proteomes" id="UP000308600"/>
    </source>
</evidence>
<dbReference type="EMBL" id="ML208506">
    <property type="protein sequence ID" value="TFK63753.1"/>
    <property type="molecule type" value="Genomic_DNA"/>
</dbReference>
<proteinExistence type="predicted"/>
<accession>A0ACD3ACX0</accession>